<proteinExistence type="predicted"/>
<name>A0A0E9TZN7_ANGAN</name>
<evidence type="ECO:0000313" key="1">
    <source>
        <dbReference type="EMBL" id="JAH58203.1"/>
    </source>
</evidence>
<dbReference type="AlphaFoldDB" id="A0A0E9TZN7"/>
<protein>
    <submittedName>
        <fullName evidence="1">Uncharacterized protein</fullName>
    </submittedName>
</protein>
<reference evidence="1" key="1">
    <citation type="submission" date="2014-11" db="EMBL/GenBank/DDBJ databases">
        <authorList>
            <person name="Amaro Gonzalez C."/>
        </authorList>
    </citation>
    <scope>NUCLEOTIDE SEQUENCE</scope>
</reference>
<reference evidence="1" key="2">
    <citation type="journal article" date="2015" name="Fish Shellfish Immunol.">
        <title>Early steps in the European eel (Anguilla anguilla)-Vibrio vulnificus interaction in the gills: Role of the RtxA13 toxin.</title>
        <authorList>
            <person name="Callol A."/>
            <person name="Pajuelo D."/>
            <person name="Ebbesson L."/>
            <person name="Teles M."/>
            <person name="MacKenzie S."/>
            <person name="Amaro C."/>
        </authorList>
    </citation>
    <scope>NUCLEOTIDE SEQUENCE</scope>
</reference>
<sequence length="16" mass="1690">MEGHKVDCSVKVSVTA</sequence>
<organism evidence="1">
    <name type="scientific">Anguilla anguilla</name>
    <name type="common">European freshwater eel</name>
    <name type="synonym">Muraena anguilla</name>
    <dbReference type="NCBI Taxonomy" id="7936"/>
    <lineage>
        <taxon>Eukaryota</taxon>
        <taxon>Metazoa</taxon>
        <taxon>Chordata</taxon>
        <taxon>Craniata</taxon>
        <taxon>Vertebrata</taxon>
        <taxon>Euteleostomi</taxon>
        <taxon>Actinopterygii</taxon>
        <taxon>Neopterygii</taxon>
        <taxon>Teleostei</taxon>
        <taxon>Anguilliformes</taxon>
        <taxon>Anguillidae</taxon>
        <taxon>Anguilla</taxon>
    </lineage>
</organism>
<accession>A0A0E9TZN7</accession>
<dbReference type="EMBL" id="GBXM01050374">
    <property type="protein sequence ID" value="JAH58203.1"/>
    <property type="molecule type" value="Transcribed_RNA"/>
</dbReference>